<dbReference type="Proteomes" id="UP000765802">
    <property type="component" value="Unassembled WGS sequence"/>
</dbReference>
<dbReference type="Gene3D" id="3.90.1580.10">
    <property type="entry name" value="paralog of FGE (formylglycine-generating enzyme)"/>
    <property type="match status" value="1"/>
</dbReference>
<dbReference type="PANTHER" id="PTHR23150:SF19">
    <property type="entry name" value="FORMYLGLYCINE-GENERATING ENZYME"/>
    <property type="match status" value="1"/>
</dbReference>
<keyword evidence="3" id="KW-1185">Reference proteome</keyword>
<evidence type="ECO:0000259" key="1">
    <source>
        <dbReference type="Pfam" id="PF03781"/>
    </source>
</evidence>
<comment type="caution">
    <text evidence="2">The sequence shown here is derived from an EMBL/GenBank/DDBJ whole genome shotgun (WGS) entry which is preliminary data.</text>
</comment>
<sequence>MLAAFNLMAQPALKGMGLSADSLSVSTIITAGKQYPLGRTVPLVSFIANGKQVVSGQESANSLIKTSWIHTGVLATGLKAELRFQNISPDTVRLKNIVPFGIASDHVYITGQGDHGLSRTHLFIPGRQAVNVIVPDNAWDLGYCNFQLEAGLSVAGLVRRNRTSIEKGTRTRFETILYPGGSVKYDFFAETSGGNWQDALTLIFQQRFLYDLDHFDNALFERKDLQWIRHTYVMHLMKAWDKYFYDGRTGKYTLPDFVKRGKALYGGDDVIGIWPTWPTLGLDQRNQFDLFRDLPGGSRQIRALAKQLHAENVKLFVCYNPWDESTRGENHLSGIADLIAETGADGVVLDTKGESSRELQAAADKVKKGVIMYSEGMAVPKDMPGIPSGRVHNALYYPPMLNLNKLIKPEFAIYRVAELYRERIRREFATSFFNGYGTELNIMAPGMPDWVEEQYGYLGRTTRILRENTTNFTAPGWVPLLSTRAENIWVNKWPGKEKTIYTIYSILPEGYNGFLFEVEPEAGYHYVDLWHHRLLDPQKENGKWMIEASTDPFNRKFLGTNNEGEVDCIAKLPVLINAGRNGDLLTVNTPGRRGEIRIWAGAPAYDKKPLVLASGAHSIMLNEHFGRFEGDFIIQLMEDGLLLDETIVSVKPGEARRTSVVQQTTYALQPPPGMVSIPAGKFHFRASSGDEFISYPKQDLDSNFSMPSFFMDQYPVTNIQFQQFILSTRYKPADTANFLKHWIKGKIRRGEENFPVVYISYEDAKAYAGWAGKRLPTELEWQYAAGGGEGSEWPWKQTTPVTRKIQYVTNTLSTSAIEGIDSSRCNLGDGKLYPVGTYKKGVNPFGLYDLVGCVWQFTHDEYMSGSFRYIILKGGSYFKPSSSWWYVQGGPRELHYRQHLLRVSQGFERNATVGFRCVKDARK</sequence>
<dbReference type="InterPro" id="IPR016187">
    <property type="entry name" value="CTDL_fold"/>
</dbReference>
<dbReference type="Pfam" id="PF03781">
    <property type="entry name" value="FGE-sulfatase"/>
    <property type="match status" value="1"/>
</dbReference>
<dbReference type="EMBL" id="MBUA01000012">
    <property type="protein sequence ID" value="MBC6491404.1"/>
    <property type="molecule type" value="Genomic_DNA"/>
</dbReference>
<protein>
    <submittedName>
        <fullName evidence="2">Sulfatase-modifying factor protein</fullName>
    </submittedName>
</protein>
<dbReference type="InterPro" id="IPR005532">
    <property type="entry name" value="SUMF_dom"/>
</dbReference>
<evidence type="ECO:0000313" key="3">
    <source>
        <dbReference type="Proteomes" id="UP000765802"/>
    </source>
</evidence>
<organism evidence="2 3">
    <name type="scientific">Flavihumibacter stibioxidans</name>
    <dbReference type="NCBI Taxonomy" id="1834163"/>
    <lineage>
        <taxon>Bacteria</taxon>
        <taxon>Pseudomonadati</taxon>
        <taxon>Bacteroidota</taxon>
        <taxon>Chitinophagia</taxon>
        <taxon>Chitinophagales</taxon>
        <taxon>Chitinophagaceae</taxon>
        <taxon>Flavihumibacter</taxon>
    </lineage>
</organism>
<evidence type="ECO:0000313" key="2">
    <source>
        <dbReference type="EMBL" id="MBC6491404.1"/>
    </source>
</evidence>
<feature type="domain" description="Sulfatase-modifying factor enzyme-like" evidence="1">
    <location>
        <begin position="672"/>
        <end position="919"/>
    </location>
</feature>
<dbReference type="PANTHER" id="PTHR23150">
    <property type="entry name" value="SULFATASE MODIFYING FACTOR 1, 2"/>
    <property type="match status" value="1"/>
</dbReference>
<dbReference type="InterPro" id="IPR042095">
    <property type="entry name" value="SUMF_sf"/>
</dbReference>
<proteinExistence type="predicted"/>
<dbReference type="InterPro" id="IPR051043">
    <property type="entry name" value="Sulfatase_Mod_Factor_Kinase"/>
</dbReference>
<accession>A0ABR7M8P4</accession>
<name>A0ABR7M8P4_9BACT</name>
<dbReference type="SUPFAM" id="SSF56436">
    <property type="entry name" value="C-type lectin-like"/>
    <property type="match status" value="1"/>
</dbReference>
<reference evidence="2 3" key="1">
    <citation type="submission" date="2016-07" db="EMBL/GenBank/DDBJ databases">
        <title>Genome analysis of Flavihumibacter stibioxidans YS-17.</title>
        <authorList>
            <person name="Shi K."/>
            <person name="Han Y."/>
            <person name="Wang G."/>
        </authorList>
    </citation>
    <scope>NUCLEOTIDE SEQUENCE [LARGE SCALE GENOMIC DNA]</scope>
    <source>
        <strain evidence="2 3">YS-17</strain>
    </source>
</reference>
<gene>
    <name evidence="2" type="ORF">BC349_10195</name>
</gene>